<dbReference type="PANTHER" id="PTHR43531">
    <property type="entry name" value="PROTEIN ICFG"/>
    <property type="match status" value="1"/>
</dbReference>
<evidence type="ECO:0000259" key="8">
    <source>
        <dbReference type="PROSITE" id="PS50885"/>
    </source>
</evidence>
<reference evidence="9 10" key="1">
    <citation type="submission" date="2014-04" db="EMBL/GenBank/DDBJ databases">
        <title>Draft genome sequence of Hydrogenovibrio marinus MH-110, a model organism for aerobic H2 metabolism.</title>
        <authorList>
            <person name="Cha H.J."/>
            <person name="Jo B.H."/>
            <person name="Hwang B.H."/>
        </authorList>
    </citation>
    <scope>NUCLEOTIDE SEQUENCE [LARGE SCALE GENOMIC DNA]</scope>
    <source>
        <strain evidence="9 10">MH-110</strain>
    </source>
</reference>
<protein>
    <recommendedName>
        <fullName evidence="11">Chemotaxis protein</fullName>
    </recommendedName>
</protein>
<dbReference type="PROSITE" id="PS50111">
    <property type="entry name" value="CHEMOTAXIS_TRANSDUC_2"/>
    <property type="match status" value="1"/>
</dbReference>
<comment type="similarity">
    <text evidence="4">Belongs to the methyl-accepting chemotaxis (MCP) protein family.</text>
</comment>
<keyword evidence="10" id="KW-1185">Reference proteome</keyword>
<dbReference type="Pfam" id="PF18947">
    <property type="entry name" value="HAMP_2"/>
    <property type="match status" value="1"/>
</dbReference>
<dbReference type="SUPFAM" id="SSF158472">
    <property type="entry name" value="HAMP domain-like"/>
    <property type="match status" value="1"/>
</dbReference>
<evidence type="ECO:0000256" key="4">
    <source>
        <dbReference type="ARBA" id="ARBA00029447"/>
    </source>
</evidence>
<accession>A0A067A2L3</accession>
<dbReference type="Proteomes" id="UP000027341">
    <property type="component" value="Unassembled WGS sequence"/>
</dbReference>
<evidence type="ECO:0000256" key="1">
    <source>
        <dbReference type="ARBA" id="ARBA00004370"/>
    </source>
</evidence>
<evidence type="ECO:0000313" key="9">
    <source>
        <dbReference type="EMBL" id="KDN96600.1"/>
    </source>
</evidence>
<dbReference type="Pfam" id="PF00672">
    <property type="entry name" value="HAMP"/>
    <property type="match status" value="1"/>
</dbReference>
<evidence type="ECO:0000256" key="2">
    <source>
        <dbReference type="ARBA" id="ARBA00022481"/>
    </source>
</evidence>
<dbReference type="GO" id="GO:0004888">
    <property type="term" value="F:transmembrane signaling receptor activity"/>
    <property type="evidence" value="ECO:0007669"/>
    <property type="project" value="TreeGrafter"/>
</dbReference>
<dbReference type="PANTHER" id="PTHR43531:SF14">
    <property type="entry name" value="METHYL-ACCEPTING CHEMOTAXIS PROTEIN I-RELATED"/>
    <property type="match status" value="1"/>
</dbReference>
<dbReference type="InterPro" id="IPR004089">
    <property type="entry name" value="MCPsignal_dom"/>
</dbReference>
<dbReference type="CDD" id="cd19411">
    <property type="entry name" value="MCP2201-like_sensor"/>
    <property type="match status" value="1"/>
</dbReference>
<gene>
    <name evidence="9" type="ORF">EI16_10125</name>
</gene>
<dbReference type="Gene3D" id="1.20.120.1530">
    <property type="match status" value="1"/>
</dbReference>
<evidence type="ECO:0000259" key="7">
    <source>
        <dbReference type="PROSITE" id="PS50111"/>
    </source>
</evidence>
<dbReference type="PROSITE" id="PS50885">
    <property type="entry name" value="HAMP"/>
    <property type="match status" value="2"/>
</dbReference>
<dbReference type="GO" id="GO:0006935">
    <property type="term" value="P:chemotaxis"/>
    <property type="evidence" value="ECO:0007669"/>
    <property type="project" value="UniProtKB-KW"/>
</dbReference>
<keyword evidence="6" id="KW-1133">Transmembrane helix</keyword>
<dbReference type="InterPro" id="IPR024478">
    <property type="entry name" value="HlyB_4HB_MCP"/>
</dbReference>
<dbReference type="Gene3D" id="1.10.287.950">
    <property type="entry name" value="Methyl-accepting chemotaxis protein"/>
    <property type="match status" value="1"/>
</dbReference>
<dbReference type="Gene3D" id="6.10.340.10">
    <property type="match status" value="1"/>
</dbReference>
<proteinExistence type="inferred from homology"/>
<dbReference type="RefSeq" id="WP_051623149.1">
    <property type="nucleotide sequence ID" value="NZ_AP020335.1"/>
</dbReference>
<dbReference type="GO" id="GO:0007165">
    <property type="term" value="P:signal transduction"/>
    <property type="evidence" value="ECO:0007669"/>
    <property type="project" value="UniProtKB-KW"/>
</dbReference>
<feature type="domain" description="HAMP" evidence="8">
    <location>
        <begin position="208"/>
        <end position="261"/>
    </location>
</feature>
<dbReference type="InterPro" id="IPR047347">
    <property type="entry name" value="YvaQ-like_sensor"/>
</dbReference>
<dbReference type="CDD" id="cd11386">
    <property type="entry name" value="MCP_signal"/>
    <property type="match status" value="1"/>
</dbReference>
<dbReference type="GO" id="GO:0005886">
    <property type="term" value="C:plasma membrane"/>
    <property type="evidence" value="ECO:0007669"/>
    <property type="project" value="TreeGrafter"/>
</dbReference>
<keyword evidence="6" id="KW-0812">Transmembrane</keyword>
<feature type="domain" description="Methyl-accepting transducer" evidence="7">
    <location>
        <begin position="446"/>
        <end position="675"/>
    </location>
</feature>
<dbReference type="STRING" id="28885.EI16_10125"/>
<dbReference type="FunFam" id="1.10.287.950:FF:000001">
    <property type="entry name" value="Methyl-accepting chemotaxis sensory transducer"/>
    <property type="match status" value="1"/>
</dbReference>
<dbReference type="EMBL" id="JMIU01000001">
    <property type="protein sequence ID" value="KDN96600.1"/>
    <property type="molecule type" value="Genomic_DNA"/>
</dbReference>
<dbReference type="SMART" id="SM00283">
    <property type="entry name" value="MA"/>
    <property type="match status" value="1"/>
</dbReference>
<keyword evidence="2" id="KW-0488">Methylation</keyword>
<name>A0A067A2L3_HYDMR</name>
<comment type="caution">
    <text evidence="9">The sequence shown here is derived from an EMBL/GenBank/DDBJ whole genome shotgun (WGS) entry which is preliminary data.</text>
</comment>
<keyword evidence="3 5" id="KW-0807">Transducer</keyword>
<evidence type="ECO:0008006" key="11">
    <source>
        <dbReference type="Google" id="ProtNLM"/>
    </source>
</evidence>
<organism evidence="9 10">
    <name type="scientific">Hydrogenovibrio marinus</name>
    <dbReference type="NCBI Taxonomy" id="28885"/>
    <lineage>
        <taxon>Bacteria</taxon>
        <taxon>Pseudomonadati</taxon>
        <taxon>Pseudomonadota</taxon>
        <taxon>Gammaproteobacteria</taxon>
        <taxon>Thiotrichales</taxon>
        <taxon>Piscirickettsiaceae</taxon>
        <taxon>Hydrogenovibrio</taxon>
    </lineage>
</organism>
<evidence type="ECO:0000256" key="3">
    <source>
        <dbReference type="ARBA" id="ARBA00023224"/>
    </source>
</evidence>
<dbReference type="SUPFAM" id="SSF58104">
    <property type="entry name" value="Methyl-accepting chemotaxis protein (MCP) signaling domain"/>
    <property type="match status" value="2"/>
</dbReference>
<dbReference type="Pfam" id="PF12729">
    <property type="entry name" value="4HB_MCP_1"/>
    <property type="match status" value="1"/>
</dbReference>
<evidence type="ECO:0000256" key="5">
    <source>
        <dbReference type="PROSITE-ProRule" id="PRU00284"/>
    </source>
</evidence>
<evidence type="ECO:0000313" key="10">
    <source>
        <dbReference type="Proteomes" id="UP000027341"/>
    </source>
</evidence>
<dbReference type="CDD" id="cd06225">
    <property type="entry name" value="HAMP"/>
    <property type="match status" value="1"/>
</dbReference>
<dbReference type="InterPro" id="IPR051310">
    <property type="entry name" value="MCP_chemotaxis"/>
</dbReference>
<dbReference type="AlphaFoldDB" id="A0A067A2L3"/>
<dbReference type="Pfam" id="PF00015">
    <property type="entry name" value="MCPsignal"/>
    <property type="match status" value="1"/>
</dbReference>
<feature type="domain" description="HAMP" evidence="8">
    <location>
        <begin position="350"/>
        <end position="396"/>
    </location>
</feature>
<sequence>MTIKAKLILSFTLMIVVLLISGVTSVIQFNSINDSQKIIADDRIPKIIAVEKIIIRETRTQMNIREYAVETDPTKRKAILAEINENRQDNHKLRTYLEQSIKSEKGKALYASFTVANNALVKTNNEIMSLLDQGENNAATKVLLSSEAHDKRMHQRVTLQNLVDYQKHLSDQSVQKGKDIAHDTKTLIYTLLVLSLILGVGATWFILRSVVRPLYGMKQVMQEIVRTGNFKRQINVTSKDEIGDTLKEFNVLLSDVEKSIDEIGKVVGALSEGDFSIRMTGNYVGSLDFVKQGVNKSADSVAITMKELGALIRAMSEGRFNATFDADVHGEFRKIADDALNSISTLNLIISEINAVMNKMQKGQFQHRVGIDAQGALRDLKNGINHSMDELESAIQDITRVIVAQSEGDLTQTVTSEYHGDLQTVTSALNHTSQKLSDIVSQAVQSADVVNNAALEVSQGSMDLSQRVQEQAAALEETSATMDEMNSAVQANTDNALNATKESSEVQQKASEGSQVMGRTIEAMKAIEESSHKISEIVTLIDSIAFQTNLLALNAAVEAARAGDHGRGFAVVAGEVRSLAQKSAEAAKDIKNLIDETSQRVEQGSSLATKSGDMLSEINTSIDNITQMISQIAQASSEQANGVSQVHIAISQIDQVTQQNAALVEETSAAAESMSEQAQSLSRDMSFFKTGNLLENKQEPVKKLGY</sequence>
<comment type="subcellular location">
    <subcellularLocation>
        <location evidence="1">Membrane</location>
    </subcellularLocation>
</comment>
<keyword evidence="6" id="KW-0472">Membrane</keyword>
<dbReference type="InterPro" id="IPR003660">
    <property type="entry name" value="HAMP_dom"/>
</dbReference>
<dbReference type="SMART" id="SM00304">
    <property type="entry name" value="HAMP"/>
    <property type="match status" value="2"/>
</dbReference>
<feature type="transmembrane region" description="Helical" evidence="6">
    <location>
        <begin position="187"/>
        <end position="207"/>
    </location>
</feature>
<evidence type="ECO:0000256" key="6">
    <source>
        <dbReference type="SAM" id="Phobius"/>
    </source>
</evidence>